<protein>
    <submittedName>
        <fullName evidence="1">Uncharacterized protein</fullName>
    </submittedName>
</protein>
<keyword evidence="2" id="KW-1185">Reference proteome</keyword>
<evidence type="ECO:0000313" key="1">
    <source>
        <dbReference type="EMBL" id="KAI4316891.1"/>
    </source>
</evidence>
<comment type="caution">
    <text evidence="1">The sequence shown here is derived from an EMBL/GenBank/DDBJ whole genome shotgun (WGS) entry which is preliminary data.</text>
</comment>
<organism evidence="1 2">
    <name type="scientific">Bauhinia variegata</name>
    <name type="common">Purple orchid tree</name>
    <name type="synonym">Phanera variegata</name>
    <dbReference type="NCBI Taxonomy" id="167791"/>
    <lineage>
        <taxon>Eukaryota</taxon>
        <taxon>Viridiplantae</taxon>
        <taxon>Streptophyta</taxon>
        <taxon>Embryophyta</taxon>
        <taxon>Tracheophyta</taxon>
        <taxon>Spermatophyta</taxon>
        <taxon>Magnoliopsida</taxon>
        <taxon>eudicotyledons</taxon>
        <taxon>Gunneridae</taxon>
        <taxon>Pentapetalae</taxon>
        <taxon>rosids</taxon>
        <taxon>fabids</taxon>
        <taxon>Fabales</taxon>
        <taxon>Fabaceae</taxon>
        <taxon>Cercidoideae</taxon>
        <taxon>Cercideae</taxon>
        <taxon>Bauhiniinae</taxon>
        <taxon>Bauhinia</taxon>
    </lineage>
</organism>
<sequence length="81" mass="9195">MSGKNQKLKDGRKGMKKLCSQHIRTYRATFPCQNKDADVRTSSVLVISATFPGLRRAQVLLLKWGCPLTLLGRRFADFQKL</sequence>
<proteinExistence type="predicted"/>
<evidence type="ECO:0000313" key="2">
    <source>
        <dbReference type="Proteomes" id="UP000828941"/>
    </source>
</evidence>
<gene>
    <name evidence="1" type="ORF">L6164_024824</name>
</gene>
<reference evidence="1 2" key="1">
    <citation type="journal article" date="2022" name="DNA Res.">
        <title>Chromosomal-level genome assembly of the orchid tree Bauhinia variegata (Leguminosae; Cercidoideae) supports the allotetraploid origin hypothesis of Bauhinia.</title>
        <authorList>
            <person name="Zhong Y."/>
            <person name="Chen Y."/>
            <person name="Zheng D."/>
            <person name="Pang J."/>
            <person name="Liu Y."/>
            <person name="Luo S."/>
            <person name="Meng S."/>
            <person name="Qian L."/>
            <person name="Wei D."/>
            <person name="Dai S."/>
            <person name="Zhou R."/>
        </authorList>
    </citation>
    <scope>NUCLEOTIDE SEQUENCE [LARGE SCALE GENOMIC DNA]</scope>
    <source>
        <strain evidence="1">BV-YZ2020</strain>
    </source>
</reference>
<dbReference type="EMBL" id="CM039435">
    <property type="protein sequence ID" value="KAI4316891.1"/>
    <property type="molecule type" value="Genomic_DNA"/>
</dbReference>
<dbReference type="Proteomes" id="UP000828941">
    <property type="component" value="Chromosome 10"/>
</dbReference>
<accession>A0ACB9M160</accession>
<name>A0ACB9M160_BAUVA</name>